<gene>
    <name evidence="1" type="ORF">QO011_004058</name>
</gene>
<name>A0ABU0J9V6_9HYPH</name>
<dbReference type="InterPro" id="IPR038058">
    <property type="entry name" value="PhnH-like_sp"/>
</dbReference>
<dbReference type="Pfam" id="PF05845">
    <property type="entry name" value="PhnH"/>
    <property type="match status" value="1"/>
</dbReference>
<organism evidence="1 2">
    <name type="scientific">Labrys wisconsinensis</name>
    <dbReference type="NCBI Taxonomy" id="425677"/>
    <lineage>
        <taxon>Bacteria</taxon>
        <taxon>Pseudomonadati</taxon>
        <taxon>Pseudomonadota</taxon>
        <taxon>Alphaproteobacteria</taxon>
        <taxon>Hyphomicrobiales</taxon>
        <taxon>Xanthobacteraceae</taxon>
        <taxon>Labrys</taxon>
    </lineage>
</organism>
<dbReference type="SUPFAM" id="SSF159709">
    <property type="entry name" value="PhnH-like"/>
    <property type="match status" value="1"/>
</dbReference>
<reference evidence="1 2" key="1">
    <citation type="submission" date="2023-07" db="EMBL/GenBank/DDBJ databases">
        <title>Genomic Encyclopedia of Type Strains, Phase IV (KMG-IV): sequencing the most valuable type-strain genomes for metagenomic binning, comparative biology and taxonomic classification.</title>
        <authorList>
            <person name="Goeker M."/>
        </authorList>
    </citation>
    <scope>NUCLEOTIDE SEQUENCE [LARGE SCALE GENOMIC DNA]</scope>
    <source>
        <strain evidence="1 2">DSM 19619</strain>
    </source>
</reference>
<dbReference type="EC" id="2.7.8.37" evidence="1"/>
<dbReference type="Proteomes" id="UP001242480">
    <property type="component" value="Unassembled WGS sequence"/>
</dbReference>
<dbReference type="RefSeq" id="WP_307275542.1">
    <property type="nucleotide sequence ID" value="NZ_JAUSVX010000007.1"/>
</dbReference>
<comment type="caution">
    <text evidence="1">The sequence shown here is derived from an EMBL/GenBank/DDBJ whole genome shotgun (WGS) entry which is preliminary data.</text>
</comment>
<evidence type="ECO:0000313" key="2">
    <source>
        <dbReference type="Proteomes" id="UP001242480"/>
    </source>
</evidence>
<evidence type="ECO:0000313" key="1">
    <source>
        <dbReference type="EMBL" id="MDQ0471039.1"/>
    </source>
</evidence>
<dbReference type="EMBL" id="JAUSVX010000007">
    <property type="protein sequence ID" value="MDQ0471039.1"/>
    <property type="molecule type" value="Genomic_DNA"/>
</dbReference>
<accession>A0ABU0J9V6</accession>
<dbReference type="Gene3D" id="3.40.50.11310">
    <property type="entry name" value="Bacterial phosphonate metabolism protein PhnH"/>
    <property type="match status" value="1"/>
</dbReference>
<protein>
    <submittedName>
        <fullName evidence="1">Alpha-D-ribose 1-methylphosphonate 5-triphosphate synthase subunit PhnH</fullName>
        <ecNumber evidence="1">2.7.8.37</ecNumber>
    </submittedName>
</protein>
<sequence>MNIASPPSLAPRPAPGTVHADAQAFRGLLRALSRPGEIVALAGRAEPACPLPPAVAAIAHCLLDFDTPVWLDAVFRVAAVRRYLELACAAPLAEEPGAASFALIGGVDAMPPLEAFRPGEPNDPDRSATLVLCVASLVGGSPVRLLGPGIKTSTTLSPEGLPAWFWPAWDRNSRSFPLGVDILVTDGACVVGLPRTTRRS</sequence>
<dbReference type="InterPro" id="IPR008772">
    <property type="entry name" value="Phosphonate_metab_PhnH"/>
</dbReference>
<dbReference type="NCBIfam" id="TIGR03292">
    <property type="entry name" value="PhnH_redo"/>
    <property type="match status" value="1"/>
</dbReference>
<proteinExistence type="predicted"/>
<keyword evidence="2" id="KW-1185">Reference proteome</keyword>
<keyword evidence="1" id="KW-0808">Transferase</keyword>
<dbReference type="GO" id="GO:0061693">
    <property type="term" value="F:alpha-D-ribose 1-methylphosphonate 5-triphosphate synthase activity"/>
    <property type="evidence" value="ECO:0007669"/>
    <property type="project" value="UniProtKB-EC"/>
</dbReference>
<dbReference type="PIRSF" id="PIRSF020680">
    <property type="entry name" value="PhnH"/>
    <property type="match status" value="1"/>
</dbReference>